<evidence type="ECO:0000313" key="2">
    <source>
        <dbReference type="Proteomes" id="UP001341840"/>
    </source>
</evidence>
<dbReference type="Proteomes" id="UP001341840">
    <property type="component" value="Unassembled WGS sequence"/>
</dbReference>
<comment type="caution">
    <text evidence="1">The sequence shown here is derived from an EMBL/GenBank/DDBJ whole genome shotgun (WGS) entry which is preliminary data.</text>
</comment>
<proteinExistence type="predicted"/>
<organism evidence="1 2">
    <name type="scientific">Stylosanthes scabra</name>
    <dbReference type="NCBI Taxonomy" id="79078"/>
    <lineage>
        <taxon>Eukaryota</taxon>
        <taxon>Viridiplantae</taxon>
        <taxon>Streptophyta</taxon>
        <taxon>Embryophyta</taxon>
        <taxon>Tracheophyta</taxon>
        <taxon>Spermatophyta</taxon>
        <taxon>Magnoliopsida</taxon>
        <taxon>eudicotyledons</taxon>
        <taxon>Gunneridae</taxon>
        <taxon>Pentapetalae</taxon>
        <taxon>rosids</taxon>
        <taxon>fabids</taxon>
        <taxon>Fabales</taxon>
        <taxon>Fabaceae</taxon>
        <taxon>Papilionoideae</taxon>
        <taxon>50 kb inversion clade</taxon>
        <taxon>dalbergioids sensu lato</taxon>
        <taxon>Dalbergieae</taxon>
        <taxon>Pterocarpus clade</taxon>
        <taxon>Stylosanthes</taxon>
    </lineage>
</organism>
<protein>
    <submittedName>
        <fullName evidence="1">Uncharacterized protein</fullName>
    </submittedName>
</protein>
<gene>
    <name evidence="1" type="ORF">PIB30_029892</name>
</gene>
<keyword evidence="2" id="KW-1185">Reference proteome</keyword>
<name>A0ABU6RBQ3_9FABA</name>
<evidence type="ECO:0000313" key="1">
    <source>
        <dbReference type="EMBL" id="MED6121405.1"/>
    </source>
</evidence>
<dbReference type="EMBL" id="JASCZI010030331">
    <property type="protein sequence ID" value="MED6121405.1"/>
    <property type="molecule type" value="Genomic_DNA"/>
</dbReference>
<accession>A0ABU6RBQ3</accession>
<reference evidence="1 2" key="1">
    <citation type="journal article" date="2023" name="Plants (Basel)">
        <title>Bridging the Gap: Combining Genomics and Transcriptomics Approaches to Understand Stylosanthes scabra, an Orphan Legume from the Brazilian Caatinga.</title>
        <authorList>
            <person name="Ferreira-Neto J.R.C."/>
            <person name="da Silva M.D."/>
            <person name="Binneck E."/>
            <person name="de Melo N.F."/>
            <person name="da Silva R.H."/>
            <person name="de Melo A.L.T.M."/>
            <person name="Pandolfi V."/>
            <person name="Bustamante F.O."/>
            <person name="Brasileiro-Vidal A.C."/>
            <person name="Benko-Iseppon A.M."/>
        </authorList>
    </citation>
    <scope>NUCLEOTIDE SEQUENCE [LARGE SCALE GENOMIC DNA]</scope>
    <source>
        <tissue evidence="1">Leaves</tissue>
    </source>
</reference>
<sequence length="158" mass="18106">MRELLLLPPLPRRHRQEGRDGGCSMLPLPTIVTVSKLLPCCRRAPLLYLLLLLGLKRRKTSLRRHIVNVAHVLEAHRSNDHVPNPSLRLGWLGMGRVQSNWVLFLGTDSLSHVWAGGFRPPTENYPANDSGNRTLKDTCEWLNEARKWMLSRLREFCA</sequence>